<dbReference type="EMBL" id="ABEU02000001">
    <property type="status" value="NOT_ANNOTATED_CDS"/>
    <property type="molecule type" value="Genomic_DNA"/>
</dbReference>
<dbReference type="InterPro" id="IPR015943">
    <property type="entry name" value="WD40/YVTN_repeat-like_dom_sf"/>
</dbReference>
<feature type="region of interest" description="Disordered" evidence="11">
    <location>
        <begin position="112"/>
        <end position="227"/>
    </location>
</feature>
<evidence type="ECO:0000259" key="12">
    <source>
        <dbReference type="PROSITE" id="PS50011"/>
    </source>
</evidence>
<comment type="subcellular location">
    <subcellularLocation>
        <location evidence="1">Nucleus</location>
    </subcellularLocation>
</comment>
<dbReference type="Gene3D" id="2.130.10.10">
    <property type="entry name" value="YVTN repeat-like/Quinoprotein amine dehydrogenase"/>
    <property type="match status" value="1"/>
</dbReference>
<evidence type="ECO:0000256" key="3">
    <source>
        <dbReference type="ARBA" id="ARBA00022679"/>
    </source>
</evidence>
<dbReference type="Proteomes" id="UP000006727">
    <property type="component" value="Chromosome 1"/>
</dbReference>
<dbReference type="SUPFAM" id="SSF50978">
    <property type="entry name" value="WD40 repeat-like"/>
    <property type="match status" value="1"/>
</dbReference>
<dbReference type="InterPro" id="IPR001680">
    <property type="entry name" value="WD40_rpt"/>
</dbReference>
<proteinExistence type="predicted"/>
<evidence type="ECO:0000256" key="4">
    <source>
        <dbReference type="ARBA" id="ARBA00022737"/>
    </source>
</evidence>
<dbReference type="InterPro" id="IPR011009">
    <property type="entry name" value="Kinase-like_dom_sf"/>
</dbReference>
<feature type="domain" description="Protein kinase" evidence="12">
    <location>
        <begin position="1"/>
        <end position="333"/>
    </location>
</feature>
<accession>A0A7I4BUG4</accession>
<keyword evidence="6 10" id="KW-0175">Coiled coil</keyword>
<evidence type="ECO:0000256" key="8">
    <source>
        <dbReference type="ARBA" id="ARBA00084091"/>
    </source>
</evidence>
<keyword evidence="8" id="KW-0607">Phytochrome signaling pathway</keyword>
<keyword evidence="3" id="KW-0808">Transferase</keyword>
<dbReference type="PANTHER" id="PTHR44218:SF6">
    <property type="entry name" value="PROTEIN SUPPRESSOR OF PHYA-105 1"/>
    <property type="match status" value="1"/>
</dbReference>
<dbReference type="AlphaFoldDB" id="A0A7I4BUG4"/>
<keyword evidence="5" id="KW-0833">Ubl conjugation pathway</keyword>
<dbReference type="InterPro" id="IPR000719">
    <property type="entry name" value="Prot_kinase_dom"/>
</dbReference>
<organism evidence="13 14">
    <name type="scientific">Physcomitrium patens</name>
    <name type="common">Spreading-leaved earth moss</name>
    <name type="synonym">Physcomitrella patens</name>
    <dbReference type="NCBI Taxonomy" id="3218"/>
    <lineage>
        <taxon>Eukaryota</taxon>
        <taxon>Viridiplantae</taxon>
        <taxon>Streptophyta</taxon>
        <taxon>Embryophyta</taxon>
        <taxon>Bryophyta</taxon>
        <taxon>Bryophytina</taxon>
        <taxon>Bryopsida</taxon>
        <taxon>Funariidae</taxon>
        <taxon>Funariales</taxon>
        <taxon>Funariaceae</taxon>
        <taxon>Physcomitrium</taxon>
    </lineage>
</organism>
<dbReference type="EnsemblPlants" id="Pp3c1_24850V3.2">
    <property type="protein sequence ID" value="Pp3c1_24850V3.2"/>
    <property type="gene ID" value="Pp3c1_24850"/>
</dbReference>
<feature type="repeat" description="WD" evidence="9">
    <location>
        <begin position="642"/>
        <end position="684"/>
    </location>
</feature>
<keyword evidence="4" id="KW-0677">Repeat</keyword>
<dbReference type="GO" id="GO:0004672">
    <property type="term" value="F:protein kinase activity"/>
    <property type="evidence" value="ECO:0007669"/>
    <property type="project" value="InterPro"/>
</dbReference>
<reference evidence="13" key="3">
    <citation type="submission" date="2020-12" db="UniProtKB">
        <authorList>
            <consortium name="EnsemblPlants"/>
        </authorList>
    </citation>
    <scope>IDENTIFICATION</scope>
</reference>
<protein>
    <recommendedName>
        <fullName evidence="12">Protein kinase domain-containing protein</fullName>
    </recommendedName>
</protein>
<dbReference type="GO" id="GO:0005524">
    <property type="term" value="F:ATP binding"/>
    <property type="evidence" value="ECO:0007669"/>
    <property type="project" value="InterPro"/>
</dbReference>
<feature type="coiled-coil region" evidence="10">
    <location>
        <begin position="374"/>
        <end position="401"/>
    </location>
</feature>
<dbReference type="GO" id="GO:0042802">
    <property type="term" value="F:identical protein binding"/>
    <property type="evidence" value="ECO:0007669"/>
    <property type="project" value="UniProtKB-ARBA"/>
</dbReference>
<evidence type="ECO:0000256" key="6">
    <source>
        <dbReference type="ARBA" id="ARBA00023054"/>
    </source>
</evidence>
<evidence type="ECO:0000256" key="1">
    <source>
        <dbReference type="ARBA" id="ARBA00004123"/>
    </source>
</evidence>
<dbReference type="GO" id="GO:0009585">
    <property type="term" value="P:red, far-red light phototransduction"/>
    <property type="evidence" value="ECO:0007669"/>
    <property type="project" value="UniProtKB-KW"/>
</dbReference>
<evidence type="ECO:0000256" key="11">
    <source>
        <dbReference type="SAM" id="MobiDB-lite"/>
    </source>
</evidence>
<dbReference type="InterPro" id="IPR036322">
    <property type="entry name" value="WD40_repeat_dom_sf"/>
</dbReference>
<gene>
    <name evidence="13" type="primary">LOC112283291</name>
</gene>
<reference evidence="13 14" key="2">
    <citation type="journal article" date="2018" name="Plant J.">
        <title>The Physcomitrella patens chromosome-scale assembly reveals moss genome structure and evolution.</title>
        <authorList>
            <person name="Lang D."/>
            <person name="Ullrich K.K."/>
            <person name="Murat F."/>
            <person name="Fuchs J."/>
            <person name="Jenkins J."/>
            <person name="Haas F.B."/>
            <person name="Piednoel M."/>
            <person name="Gundlach H."/>
            <person name="Van Bel M."/>
            <person name="Meyberg R."/>
            <person name="Vives C."/>
            <person name="Morata J."/>
            <person name="Symeonidi A."/>
            <person name="Hiss M."/>
            <person name="Muchero W."/>
            <person name="Kamisugi Y."/>
            <person name="Saleh O."/>
            <person name="Blanc G."/>
            <person name="Decker E.L."/>
            <person name="van Gessel N."/>
            <person name="Grimwood J."/>
            <person name="Hayes R.D."/>
            <person name="Graham S.W."/>
            <person name="Gunter L.E."/>
            <person name="McDaniel S.F."/>
            <person name="Hoernstein S.N.W."/>
            <person name="Larsson A."/>
            <person name="Li F.W."/>
            <person name="Perroud P.F."/>
            <person name="Phillips J."/>
            <person name="Ranjan P."/>
            <person name="Rokshar D.S."/>
            <person name="Rothfels C.J."/>
            <person name="Schneider L."/>
            <person name="Shu S."/>
            <person name="Stevenson D.W."/>
            <person name="Thummler F."/>
            <person name="Tillich M."/>
            <person name="Villarreal Aguilar J.C."/>
            <person name="Widiez T."/>
            <person name="Wong G.K."/>
            <person name="Wymore A."/>
            <person name="Zhang Y."/>
            <person name="Zimmer A.D."/>
            <person name="Quatrano R.S."/>
            <person name="Mayer K.F.X."/>
            <person name="Goodstein D."/>
            <person name="Casacuberta J.M."/>
            <person name="Vandepoele K."/>
            <person name="Reski R."/>
            <person name="Cuming A.C."/>
            <person name="Tuskan G.A."/>
            <person name="Maumus F."/>
            <person name="Salse J."/>
            <person name="Schmutz J."/>
            <person name="Rensing S.A."/>
        </authorList>
    </citation>
    <scope>NUCLEOTIDE SEQUENCE [LARGE SCALE GENOMIC DNA]</scope>
    <source>
        <strain evidence="13 14">cv. Gransden 2004</strain>
    </source>
</reference>
<name>A0A7I4BUG4_PHYPA</name>
<dbReference type="Pfam" id="PF00400">
    <property type="entry name" value="WD40"/>
    <property type="match status" value="3"/>
</dbReference>
<evidence type="ECO:0000256" key="7">
    <source>
        <dbReference type="ARBA" id="ARBA00023242"/>
    </source>
</evidence>
<dbReference type="PANTHER" id="PTHR44218">
    <property type="entry name" value="PROTEIN SPA1-RELATED 2"/>
    <property type="match status" value="1"/>
</dbReference>
<evidence type="ECO:0000313" key="14">
    <source>
        <dbReference type="Proteomes" id="UP000006727"/>
    </source>
</evidence>
<feature type="compositionally biased region" description="Low complexity" evidence="11">
    <location>
        <begin position="112"/>
        <end position="121"/>
    </location>
</feature>
<dbReference type="FunCoup" id="A0A7I4BUG4">
    <property type="interactions" value="847"/>
</dbReference>
<dbReference type="PROSITE" id="PS00678">
    <property type="entry name" value="WD_REPEATS_1"/>
    <property type="match status" value="1"/>
</dbReference>
<dbReference type="SMART" id="SM00220">
    <property type="entry name" value="S_TKc"/>
    <property type="match status" value="1"/>
</dbReference>
<dbReference type="GO" id="GO:0009640">
    <property type="term" value="P:photomorphogenesis"/>
    <property type="evidence" value="ECO:0007669"/>
    <property type="project" value="InterPro"/>
</dbReference>
<keyword evidence="2 9" id="KW-0853">WD repeat</keyword>
<evidence type="ECO:0000256" key="9">
    <source>
        <dbReference type="PROSITE-ProRule" id="PRU00221"/>
    </source>
</evidence>
<evidence type="ECO:0000313" key="13">
    <source>
        <dbReference type="EnsemblPlants" id="Pp3c1_24850V3.2"/>
    </source>
</evidence>
<dbReference type="InParanoid" id="A0A7I4BUG4"/>
<feature type="compositionally biased region" description="Polar residues" evidence="11">
    <location>
        <begin position="203"/>
        <end position="223"/>
    </location>
</feature>
<evidence type="ECO:0000256" key="10">
    <source>
        <dbReference type="SAM" id="Coils"/>
    </source>
</evidence>
<dbReference type="SMART" id="SM00320">
    <property type="entry name" value="WD40"/>
    <property type="match status" value="7"/>
</dbReference>
<dbReference type="PRINTS" id="PR00320">
    <property type="entry name" value="GPROTEINBRPT"/>
</dbReference>
<keyword evidence="14" id="KW-1185">Reference proteome</keyword>
<dbReference type="SUPFAM" id="SSF56112">
    <property type="entry name" value="Protein kinase-like (PK-like)"/>
    <property type="match status" value="1"/>
</dbReference>
<dbReference type="InterPro" id="IPR020472">
    <property type="entry name" value="WD40_PAC1"/>
</dbReference>
<dbReference type="Gramene" id="Pp3c1_24850V3.2">
    <property type="protein sequence ID" value="Pp3c1_24850V3.2"/>
    <property type="gene ID" value="Pp3c1_24850"/>
</dbReference>
<dbReference type="PROSITE" id="PS50294">
    <property type="entry name" value="WD_REPEATS_REGION"/>
    <property type="match status" value="2"/>
</dbReference>
<feature type="region of interest" description="Disordered" evidence="11">
    <location>
        <begin position="1"/>
        <end position="45"/>
    </location>
</feature>
<reference evidence="13 14" key="1">
    <citation type="journal article" date="2008" name="Science">
        <title>The Physcomitrella genome reveals evolutionary insights into the conquest of land by plants.</title>
        <authorList>
            <person name="Rensing S."/>
            <person name="Lang D."/>
            <person name="Zimmer A."/>
            <person name="Terry A."/>
            <person name="Salamov A."/>
            <person name="Shapiro H."/>
            <person name="Nishiyama T."/>
            <person name="Perroud P.-F."/>
            <person name="Lindquist E."/>
            <person name="Kamisugi Y."/>
            <person name="Tanahashi T."/>
            <person name="Sakakibara K."/>
            <person name="Fujita T."/>
            <person name="Oishi K."/>
            <person name="Shin-I T."/>
            <person name="Kuroki Y."/>
            <person name="Toyoda A."/>
            <person name="Suzuki Y."/>
            <person name="Hashimoto A."/>
            <person name="Yamaguchi K."/>
            <person name="Sugano A."/>
            <person name="Kohara Y."/>
            <person name="Fujiyama A."/>
            <person name="Anterola A."/>
            <person name="Aoki S."/>
            <person name="Ashton N."/>
            <person name="Barbazuk W.B."/>
            <person name="Barker E."/>
            <person name="Bennetzen J."/>
            <person name="Bezanilla M."/>
            <person name="Blankenship R."/>
            <person name="Cho S.H."/>
            <person name="Dutcher S."/>
            <person name="Estelle M."/>
            <person name="Fawcett J.A."/>
            <person name="Gundlach H."/>
            <person name="Hanada K."/>
            <person name="Heyl A."/>
            <person name="Hicks K.A."/>
            <person name="Hugh J."/>
            <person name="Lohr M."/>
            <person name="Mayer K."/>
            <person name="Melkozernov A."/>
            <person name="Murata T."/>
            <person name="Nelson D."/>
            <person name="Pils B."/>
            <person name="Prigge M."/>
            <person name="Reiss B."/>
            <person name="Renner T."/>
            <person name="Rombauts S."/>
            <person name="Rushton P."/>
            <person name="Sanderfoot A."/>
            <person name="Schween G."/>
            <person name="Shiu S.-H."/>
            <person name="Stueber K."/>
            <person name="Theodoulou F.L."/>
            <person name="Tu H."/>
            <person name="Van de Peer Y."/>
            <person name="Verrier P.J."/>
            <person name="Waters E."/>
            <person name="Wood A."/>
            <person name="Yang L."/>
            <person name="Cove D."/>
            <person name="Cuming A."/>
            <person name="Hasebe M."/>
            <person name="Lucas S."/>
            <person name="Mishler D.B."/>
            <person name="Reski R."/>
            <person name="Grigoriev I."/>
            <person name="Quatrano R.S."/>
            <person name="Boore J.L."/>
        </authorList>
    </citation>
    <scope>NUCLEOTIDE SEQUENCE [LARGE SCALE GENOMIC DNA]</scope>
    <source>
        <strain evidence="13 14">cv. Gransden 2004</strain>
    </source>
</reference>
<dbReference type="GO" id="GO:0005634">
    <property type="term" value="C:nucleus"/>
    <property type="evidence" value="ECO:0007669"/>
    <property type="project" value="UniProtKB-SubCell"/>
</dbReference>
<feature type="repeat" description="WD" evidence="9">
    <location>
        <begin position="728"/>
        <end position="768"/>
    </location>
</feature>
<keyword evidence="7" id="KW-0539">Nucleus</keyword>
<dbReference type="InterPro" id="IPR019775">
    <property type="entry name" value="WD40_repeat_CS"/>
</dbReference>
<dbReference type="PROSITE" id="PS50082">
    <property type="entry name" value="WD_REPEATS_2"/>
    <property type="match status" value="2"/>
</dbReference>
<evidence type="ECO:0000256" key="2">
    <source>
        <dbReference type="ARBA" id="ARBA00022574"/>
    </source>
</evidence>
<evidence type="ECO:0000256" key="5">
    <source>
        <dbReference type="ARBA" id="ARBA00022786"/>
    </source>
</evidence>
<dbReference type="PROSITE" id="PS50011">
    <property type="entry name" value="PROTEIN_KINASE_DOM"/>
    <property type="match status" value="1"/>
</dbReference>
<dbReference type="Gene3D" id="1.10.510.10">
    <property type="entry name" value="Transferase(Phosphotransferase) domain 1"/>
    <property type="match status" value="2"/>
</dbReference>
<dbReference type="InterPro" id="IPR044630">
    <property type="entry name" value="SPA1/2/3/4"/>
</dbReference>
<dbReference type="FunFam" id="2.130.10.10:FF:000090">
    <property type="entry name" value="E3 ubiquitin-protein ligase RFWD2 isoform X1"/>
    <property type="match status" value="1"/>
</dbReference>
<sequence>MKELPGRESGGVTEASSAQGRSLAKATQERVPLTSDDVDSEGSEGVYGEEITVRQWLSKPNREVDRVQSLHIFKQVLDFVDLAHGQGVMLRNIRPSCFLLSPLNRVAFIDSASTRSSSDQSYENSTGKGSASPERRHGDVGAGRRQAESSAHPPAGTVSSRPTSSSRDPDNRRPEQAVSCPWLPDWSGSTGSEGERRAGSRDGVQSSEMNSSSGKRVDLNSSDGALRNGEDCFPQRQLLHMEQAWYTSPEEHATGTSTYASDIYSLGVLMFELFCSFGSEVERARVMADLRNRILPPRLLSECPKEASFCLWLLHPDPACRPKSRDIYNCEILSEAGDAIAERQAAVQLEEKEAESEVLLEFLLRMQNQKQENARKLAQDVSRLSADIQEVERRRLALKKKRGPITKGENSGQRRITGVNLQERKGILGKRPHPEDGIGGREKGIACTDGRGKMLSKSARFMSNFNHLEKVYFSMNWRAGAPGMGMSKPSSRLGAQSLSIGCASNDDKKGISRAGEDNEEDWLGCFFDSLCKYARYSRFEVKATLRHGDLLNTANMVCSLSFDRDEEYFATAGVCKRIKVFECDTILNEHVDIHYPVVEMPCRSKLSSVCWNGYIKSHLASCDYEGVVQLWDANVPRVLRDYEEHEKRAWSVDFSKADPTKLASGSDDGTVKLWSINQESSIGTIKTKANVCCVQFPPDSGHLLTFGSADYKVYVYDLRTTKLPLCILASHQKAVSYVKFVDSVTLVSASTDNTLKLWDLTRANTTPHAQTGCSLTYTGHTNEKNFIGLSIADGYIACGSETNAVFAYHKSLPMEMASHKFGCTDPITGREVEEDGGQFVSSVCWRGKSQTLVAANSMGNIKILEMKYGSPPEQAARWSKEGLHPAHLIESQPYLFGIFVVCDFDAVNCIRVASHSLYFYQSGFFDR</sequence>